<protein>
    <submittedName>
        <fullName evidence="3">Class F sortase</fullName>
    </submittedName>
</protein>
<dbReference type="AlphaFoldDB" id="A0A5N5WES7"/>
<sequence length="200" mass="20772">MAPSHRSALARTALVLAALVLPVALLTGLTGCSWGGIDNSKAIGTPASPDEPQRVRIPSLGVDSPLIRLGTDHDTGRPVRQPPKDHSDTAGWCTGSALPGRPGTAVLVGHRDGGEGNGVFRELGTLREGAAVEVERGDGKVLRFTVTAVRTLDGDAAFATRKEHPTAPAERALRLIACAGDDPGEGSGHRFLVVDTLLRS</sequence>
<evidence type="ECO:0000256" key="1">
    <source>
        <dbReference type="ARBA" id="ARBA00022801"/>
    </source>
</evidence>
<evidence type="ECO:0000313" key="3">
    <source>
        <dbReference type="EMBL" id="KAB7850289.1"/>
    </source>
</evidence>
<dbReference type="Proteomes" id="UP000327000">
    <property type="component" value="Unassembled WGS sequence"/>
</dbReference>
<dbReference type="Pfam" id="PF04203">
    <property type="entry name" value="Sortase"/>
    <property type="match status" value="1"/>
</dbReference>
<accession>A0A5N5WES7</accession>
<reference evidence="3 4" key="1">
    <citation type="journal article" date="2019" name="Microb. Cell Fact.">
        <title>Exploring novel herbicidin analogues by transcriptional regulator overexpression and MS/MS molecular networking.</title>
        <authorList>
            <person name="Shi Y."/>
            <person name="Gu R."/>
            <person name="Li Y."/>
            <person name="Wang X."/>
            <person name="Ren W."/>
            <person name="Li X."/>
            <person name="Wang L."/>
            <person name="Xie Y."/>
            <person name="Hong B."/>
        </authorList>
    </citation>
    <scope>NUCLEOTIDE SEQUENCE [LARGE SCALE GENOMIC DNA]</scope>
    <source>
        <strain evidence="3 4">US-43</strain>
    </source>
</reference>
<dbReference type="Gene3D" id="2.40.260.10">
    <property type="entry name" value="Sortase"/>
    <property type="match status" value="1"/>
</dbReference>
<dbReference type="GO" id="GO:0016787">
    <property type="term" value="F:hydrolase activity"/>
    <property type="evidence" value="ECO:0007669"/>
    <property type="project" value="UniProtKB-KW"/>
</dbReference>
<feature type="region of interest" description="Disordered" evidence="2">
    <location>
        <begin position="66"/>
        <end position="97"/>
    </location>
</feature>
<organism evidence="3 4">
    <name type="scientific">Streptomyces mobaraensis</name>
    <name type="common">Streptoverticillium mobaraense</name>
    <dbReference type="NCBI Taxonomy" id="35621"/>
    <lineage>
        <taxon>Bacteria</taxon>
        <taxon>Bacillati</taxon>
        <taxon>Actinomycetota</taxon>
        <taxon>Actinomycetes</taxon>
        <taxon>Kitasatosporales</taxon>
        <taxon>Streptomycetaceae</taxon>
        <taxon>Streptomyces</taxon>
    </lineage>
</organism>
<name>A0A5N5WES7_STRMB</name>
<dbReference type="PROSITE" id="PS51257">
    <property type="entry name" value="PROKAR_LIPOPROTEIN"/>
    <property type="match status" value="1"/>
</dbReference>
<dbReference type="InterPro" id="IPR023365">
    <property type="entry name" value="Sortase_dom-sf"/>
</dbReference>
<dbReference type="InterPro" id="IPR042001">
    <property type="entry name" value="Sortase_F"/>
</dbReference>
<feature type="compositionally biased region" description="Basic and acidic residues" evidence="2">
    <location>
        <begin position="70"/>
        <end position="88"/>
    </location>
</feature>
<keyword evidence="1" id="KW-0378">Hydrolase</keyword>
<dbReference type="OrthoDB" id="525039at2"/>
<evidence type="ECO:0000256" key="2">
    <source>
        <dbReference type="SAM" id="MobiDB-lite"/>
    </source>
</evidence>
<dbReference type="EMBL" id="VOKX01000009">
    <property type="protein sequence ID" value="KAB7850289.1"/>
    <property type="molecule type" value="Genomic_DNA"/>
</dbReference>
<proteinExistence type="predicted"/>
<dbReference type="RefSeq" id="WP_152262791.1">
    <property type="nucleotide sequence ID" value="NZ_VOKX01000009.1"/>
</dbReference>
<dbReference type="CDD" id="cd05829">
    <property type="entry name" value="Sortase_F"/>
    <property type="match status" value="1"/>
</dbReference>
<dbReference type="SUPFAM" id="SSF63817">
    <property type="entry name" value="Sortase"/>
    <property type="match status" value="1"/>
</dbReference>
<gene>
    <name evidence="3" type="ORF">FRZ00_06820</name>
</gene>
<evidence type="ECO:0000313" key="4">
    <source>
        <dbReference type="Proteomes" id="UP000327000"/>
    </source>
</evidence>
<keyword evidence="4" id="KW-1185">Reference proteome</keyword>
<comment type="caution">
    <text evidence="3">The sequence shown here is derived from an EMBL/GenBank/DDBJ whole genome shotgun (WGS) entry which is preliminary data.</text>
</comment>
<dbReference type="InterPro" id="IPR005754">
    <property type="entry name" value="Sortase"/>
</dbReference>